<evidence type="ECO:0000313" key="2">
    <source>
        <dbReference type="EMBL" id="GGM11543.1"/>
    </source>
</evidence>
<name>A0ABQ2GUC0_9PSED</name>
<comment type="caution">
    <text evidence="2">The sequence shown here is derived from an EMBL/GenBank/DDBJ whole genome shotgun (WGS) entry which is preliminary data.</text>
</comment>
<evidence type="ECO:0000313" key="3">
    <source>
        <dbReference type="Proteomes" id="UP000616499"/>
    </source>
</evidence>
<dbReference type="RefSeq" id="WP_188866272.1">
    <property type="nucleotide sequence ID" value="NZ_BMNW01000004.1"/>
</dbReference>
<reference evidence="3" key="1">
    <citation type="journal article" date="2019" name="Int. J. Syst. Evol. Microbiol.">
        <title>The Global Catalogue of Microorganisms (GCM) 10K type strain sequencing project: providing services to taxonomists for standard genome sequencing and annotation.</title>
        <authorList>
            <consortium name="The Broad Institute Genomics Platform"/>
            <consortium name="The Broad Institute Genome Sequencing Center for Infectious Disease"/>
            <person name="Wu L."/>
            <person name="Ma J."/>
        </authorList>
    </citation>
    <scope>NUCLEOTIDE SEQUENCE [LARGE SCALE GENOMIC DNA]</scope>
    <source>
        <strain evidence="3">JCM 13501</strain>
    </source>
</reference>
<dbReference type="PROSITE" id="PS51354">
    <property type="entry name" value="GLUTAREDOXIN_2"/>
    <property type="match status" value="1"/>
</dbReference>
<dbReference type="SUPFAM" id="SSF52833">
    <property type="entry name" value="Thioredoxin-like"/>
    <property type="match status" value="1"/>
</dbReference>
<protein>
    <recommendedName>
        <fullName evidence="1">GST N-terminal domain-containing protein</fullName>
    </recommendedName>
</protein>
<evidence type="ECO:0000259" key="1">
    <source>
        <dbReference type="PROSITE" id="PS50404"/>
    </source>
</evidence>
<dbReference type="PANTHER" id="PTHR45288">
    <property type="entry name" value="THIOREDOXIN FAMILY PROTEIN"/>
    <property type="match status" value="1"/>
</dbReference>
<dbReference type="PANTHER" id="PTHR45288:SF2">
    <property type="entry name" value="THIOREDOXIN FAMILY PROTEIN"/>
    <property type="match status" value="1"/>
</dbReference>
<proteinExistence type="predicted"/>
<dbReference type="EMBL" id="BMNW01000004">
    <property type="protein sequence ID" value="GGM11543.1"/>
    <property type="molecule type" value="Genomic_DNA"/>
</dbReference>
<dbReference type="PROSITE" id="PS50404">
    <property type="entry name" value="GST_NTER"/>
    <property type="match status" value="1"/>
</dbReference>
<gene>
    <name evidence="2" type="ORF">GCM10009425_23180</name>
</gene>
<dbReference type="Gene3D" id="3.40.30.10">
    <property type="entry name" value="Glutaredoxin"/>
    <property type="match status" value="1"/>
</dbReference>
<dbReference type="Proteomes" id="UP000616499">
    <property type="component" value="Unassembled WGS sequence"/>
</dbReference>
<keyword evidence="3" id="KW-1185">Reference proteome</keyword>
<feature type="domain" description="GST N-terminal" evidence="1">
    <location>
        <begin position="41"/>
        <end position="124"/>
    </location>
</feature>
<dbReference type="Pfam" id="PF13417">
    <property type="entry name" value="GST_N_3"/>
    <property type="match status" value="1"/>
</dbReference>
<organism evidence="2 3">
    <name type="scientific">Pseudomonas asuensis</name>
    <dbReference type="NCBI Taxonomy" id="1825787"/>
    <lineage>
        <taxon>Bacteria</taxon>
        <taxon>Pseudomonadati</taxon>
        <taxon>Pseudomonadota</taxon>
        <taxon>Gammaproteobacteria</taxon>
        <taxon>Pseudomonadales</taxon>
        <taxon>Pseudomonadaceae</taxon>
        <taxon>Pseudomonas</taxon>
    </lineage>
</organism>
<dbReference type="InterPro" id="IPR036249">
    <property type="entry name" value="Thioredoxin-like_sf"/>
</dbReference>
<accession>A0ABQ2GUC0</accession>
<sequence>MLIKALRIGLGQTIVGLDLLTRPRKLKRSAEAQKQVEEQTAGLALYQFQACPFCVKTRRAMHKLNLPITIRDVKKDPEHREALLAGGGRIKVPCLRIEEEGRTAWMYESNDIIAYLNKRFAPTSR</sequence>
<dbReference type="InterPro" id="IPR004045">
    <property type="entry name" value="Glutathione_S-Trfase_N"/>
</dbReference>